<dbReference type="Proteomes" id="UP001597641">
    <property type="component" value="Unassembled WGS sequence"/>
</dbReference>
<sequence>MLTKKKPVITEEAVVSVQPVRGYMPPSIISNKLHVRLVGLGILLNVWVLALGHILNPLKAAKAVRDLRALSVAYLGRNPEKLVKVDGRYHYVMGGPSWPSLSFNRYILSELNRFQEFRAPKPSLRSVYFAITKKCPLNCEHCFEWDNLNKKEALALADLKQILWKFQEQGVMQVHLSGGEPLVRFQDMLELLHSAQKGTDFWVITSGYHLTLEKAQQLKDAGLVGIAISLDHHEPDKHDAFRGLEGSYDWVIKAARSARHAGLVLTLNLCATKDYASDENLFAYAKLAHELGASFIQILEPRAVGHYAGKAVALEPSHIKRIEDFADMLNYDAAFKNWPIVTYHGTHQRNVGCFGAGNRFLYVDTDGDMHACPFCQKKSGNALHDDLPQCIQEMRLKGCHAFDSAGF</sequence>
<dbReference type="PROSITE" id="PS51918">
    <property type="entry name" value="RADICAL_SAM"/>
    <property type="match status" value="1"/>
</dbReference>
<keyword evidence="9" id="KW-1185">Reference proteome</keyword>
<protein>
    <submittedName>
        <fullName evidence="8">Radical SAM/SPASM domain-containing protein</fullName>
    </submittedName>
</protein>
<dbReference type="Pfam" id="PF04055">
    <property type="entry name" value="Radical_SAM"/>
    <property type="match status" value="1"/>
</dbReference>
<dbReference type="SFLD" id="SFLDS00029">
    <property type="entry name" value="Radical_SAM"/>
    <property type="match status" value="1"/>
</dbReference>
<dbReference type="InterPro" id="IPR007197">
    <property type="entry name" value="rSAM"/>
</dbReference>
<feature type="domain" description="Radical SAM core" evidence="7">
    <location>
        <begin position="119"/>
        <end position="336"/>
    </location>
</feature>
<keyword evidence="5" id="KW-0411">Iron-sulfur</keyword>
<dbReference type="EMBL" id="JBHUOX010000010">
    <property type="protein sequence ID" value="MFD3001551.1"/>
    <property type="molecule type" value="Genomic_DNA"/>
</dbReference>
<keyword evidence="4" id="KW-0408">Iron</keyword>
<dbReference type="SFLD" id="SFLDG01386">
    <property type="entry name" value="main_SPASM_domain-containing"/>
    <property type="match status" value="1"/>
</dbReference>
<evidence type="ECO:0000256" key="2">
    <source>
        <dbReference type="ARBA" id="ARBA00022691"/>
    </source>
</evidence>
<dbReference type="PANTHER" id="PTHR11228">
    <property type="entry name" value="RADICAL SAM DOMAIN PROTEIN"/>
    <property type="match status" value="1"/>
</dbReference>
<name>A0ABW6BWQ2_9BACT</name>
<proteinExistence type="predicted"/>
<evidence type="ECO:0000256" key="1">
    <source>
        <dbReference type="ARBA" id="ARBA00001966"/>
    </source>
</evidence>
<dbReference type="CDD" id="cd01335">
    <property type="entry name" value="Radical_SAM"/>
    <property type="match status" value="1"/>
</dbReference>
<evidence type="ECO:0000313" key="9">
    <source>
        <dbReference type="Proteomes" id="UP001597641"/>
    </source>
</evidence>
<dbReference type="SFLD" id="SFLDG01067">
    <property type="entry name" value="SPASM/twitch_domain_containing"/>
    <property type="match status" value="1"/>
</dbReference>
<dbReference type="SMART" id="SM00729">
    <property type="entry name" value="Elp3"/>
    <property type="match status" value="1"/>
</dbReference>
<reference evidence="9" key="1">
    <citation type="journal article" date="2019" name="Int. J. Syst. Evol. Microbiol.">
        <title>The Global Catalogue of Microorganisms (GCM) 10K type strain sequencing project: providing services to taxonomists for standard genome sequencing and annotation.</title>
        <authorList>
            <consortium name="The Broad Institute Genomics Platform"/>
            <consortium name="The Broad Institute Genome Sequencing Center for Infectious Disease"/>
            <person name="Wu L."/>
            <person name="Ma J."/>
        </authorList>
    </citation>
    <scope>NUCLEOTIDE SEQUENCE [LARGE SCALE GENOMIC DNA]</scope>
    <source>
        <strain evidence="9">KCTC 23984</strain>
    </source>
</reference>
<keyword evidence="6" id="KW-1133">Transmembrane helix</keyword>
<evidence type="ECO:0000259" key="7">
    <source>
        <dbReference type="PROSITE" id="PS51918"/>
    </source>
</evidence>
<dbReference type="InterPro" id="IPR006638">
    <property type="entry name" value="Elp3/MiaA/NifB-like_rSAM"/>
</dbReference>
<feature type="transmembrane region" description="Helical" evidence="6">
    <location>
        <begin position="33"/>
        <end position="55"/>
    </location>
</feature>
<dbReference type="InterPro" id="IPR013785">
    <property type="entry name" value="Aldolase_TIM"/>
</dbReference>
<dbReference type="InterPro" id="IPR050377">
    <property type="entry name" value="Radical_SAM_PqqE_MftC-like"/>
</dbReference>
<evidence type="ECO:0000256" key="5">
    <source>
        <dbReference type="ARBA" id="ARBA00023014"/>
    </source>
</evidence>
<accession>A0ABW6BWQ2</accession>
<keyword evidence="6" id="KW-0812">Transmembrane</keyword>
<evidence type="ECO:0000256" key="4">
    <source>
        <dbReference type="ARBA" id="ARBA00023004"/>
    </source>
</evidence>
<dbReference type="InterPro" id="IPR058240">
    <property type="entry name" value="rSAM_sf"/>
</dbReference>
<organism evidence="8 9">
    <name type="scientific">Pontibacter toksunensis</name>
    <dbReference type="NCBI Taxonomy" id="1332631"/>
    <lineage>
        <taxon>Bacteria</taxon>
        <taxon>Pseudomonadati</taxon>
        <taxon>Bacteroidota</taxon>
        <taxon>Cytophagia</taxon>
        <taxon>Cytophagales</taxon>
        <taxon>Hymenobacteraceae</taxon>
        <taxon>Pontibacter</taxon>
    </lineage>
</organism>
<comment type="cofactor">
    <cofactor evidence="1">
        <name>[4Fe-4S] cluster</name>
        <dbReference type="ChEBI" id="CHEBI:49883"/>
    </cofactor>
</comment>
<evidence type="ECO:0000313" key="8">
    <source>
        <dbReference type="EMBL" id="MFD3001551.1"/>
    </source>
</evidence>
<keyword evidence="3" id="KW-0479">Metal-binding</keyword>
<evidence type="ECO:0000256" key="3">
    <source>
        <dbReference type="ARBA" id="ARBA00022723"/>
    </source>
</evidence>
<gene>
    <name evidence="8" type="ORF">ACFS7Z_14365</name>
</gene>
<dbReference type="PANTHER" id="PTHR11228:SF7">
    <property type="entry name" value="PQQA PEPTIDE CYCLASE"/>
    <property type="match status" value="1"/>
</dbReference>
<dbReference type="RefSeq" id="WP_377485762.1">
    <property type="nucleotide sequence ID" value="NZ_JBHUOX010000010.1"/>
</dbReference>
<keyword evidence="2" id="KW-0949">S-adenosyl-L-methionine</keyword>
<dbReference type="Gene3D" id="3.20.20.70">
    <property type="entry name" value="Aldolase class I"/>
    <property type="match status" value="1"/>
</dbReference>
<dbReference type="SUPFAM" id="SSF102114">
    <property type="entry name" value="Radical SAM enzymes"/>
    <property type="match status" value="1"/>
</dbReference>
<keyword evidence="6" id="KW-0472">Membrane</keyword>
<evidence type="ECO:0000256" key="6">
    <source>
        <dbReference type="SAM" id="Phobius"/>
    </source>
</evidence>
<comment type="caution">
    <text evidence="8">The sequence shown here is derived from an EMBL/GenBank/DDBJ whole genome shotgun (WGS) entry which is preliminary data.</text>
</comment>